<feature type="transmembrane region" description="Helical" evidence="1">
    <location>
        <begin position="39"/>
        <end position="59"/>
    </location>
</feature>
<proteinExistence type="predicted"/>
<protein>
    <submittedName>
        <fullName evidence="2">Uncharacterized protein</fullName>
    </submittedName>
</protein>
<evidence type="ECO:0000313" key="2">
    <source>
        <dbReference type="EMBL" id="OTY91654.1"/>
    </source>
</evidence>
<evidence type="ECO:0000313" key="3">
    <source>
        <dbReference type="Proteomes" id="UP000194882"/>
    </source>
</evidence>
<gene>
    <name evidence="2" type="ORF">BK754_18770</name>
</gene>
<reference evidence="2 3" key="1">
    <citation type="submission" date="2016-10" db="EMBL/GenBank/DDBJ databases">
        <title>Comparative genomics of Bacillus thuringiensis reveals a path to pathogens against multiple invertebrate hosts.</title>
        <authorList>
            <person name="Zheng J."/>
            <person name="Gao Q."/>
            <person name="Liu H."/>
            <person name="Peng D."/>
            <person name="Ruan L."/>
            <person name="Sun M."/>
        </authorList>
    </citation>
    <scope>NUCLEOTIDE SEQUENCE [LARGE SCALE GENOMIC DNA]</scope>
    <source>
        <strain evidence="2">BGSC 4I4</strain>
    </source>
</reference>
<keyword evidence="1" id="KW-0472">Membrane</keyword>
<dbReference type="Pfam" id="PF14118">
    <property type="entry name" value="YfzA"/>
    <property type="match status" value="1"/>
</dbReference>
<dbReference type="EMBL" id="NFDT01000143">
    <property type="protein sequence ID" value="OTY91654.1"/>
    <property type="molecule type" value="Genomic_DNA"/>
</dbReference>
<accession>A0A9X6IKG6</accession>
<dbReference type="Proteomes" id="UP000194882">
    <property type="component" value="Unassembled WGS sequence"/>
</dbReference>
<dbReference type="AlphaFoldDB" id="A0A9X6IKG6"/>
<evidence type="ECO:0000256" key="1">
    <source>
        <dbReference type="SAM" id="Phobius"/>
    </source>
</evidence>
<keyword evidence="1" id="KW-0812">Transmembrane</keyword>
<name>A0A9X6IKG6_BACTU</name>
<dbReference type="InterPro" id="IPR025627">
    <property type="entry name" value="YfzA"/>
</dbReference>
<organism evidence="2 3">
    <name type="scientific">Bacillus thuringiensis serovar subtoxicus</name>
    <dbReference type="NCBI Taxonomy" id="475791"/>
    <lineage>
        <taxon>Bacteria</taxon>
        <taxon>Bacillati</taxon>
        <taxon>Bacillota</taxon>
        <taxon>Bacilli</taxon>
        <taxon>Bacillales</taxon>
        <taxon>Bacillaceae</taxon>
        <taxon>Bacillus</taxon>
        <taxon>Bacillus cereus group</taxon>
    </lineage>
</organism>
<keyword evidence="1" id="KW-1133">Transmembrane helix</keyword>
<comment type="caution">
    <text evidence="2">The sequence shown here is derived from an EMBL/GenBank/DDBJ whole genome shotgun (WGS) entry which is preliminary data.</text>
</comment>
<sequence length="70" mass="8112">MCEITAWAPNFRPGGEFFNRILNSQFFTEWFTLYTIPQLNVFTAFFAITLLPYALVGAMKDVTARKNIKK</sequence>